<evidence type="ECO:0000259" key="6">
    <source>
        <dbReference type="Pfam" id="PF00724"/>
    </source>
</evidence>
<dbReference type="Pfam" id="PF00724">
    <property type="entry name" value="Oxidored_FMN"/>
    <property type="match status" value="1"/>
</dbReference>
<feature type="domain" description="NADH:flavin oxidoreductase/NADH oxidase N-terminal" evidence="6">
    <location>
        <begin position="6"/>
        <end position="342"/>
    </location>
</feature>
<dbReference type="GO" id="GO:0010181">
    <property type="term" value="F:FMN binding"/>
    <property type="evidence" value="ECO:0007669"/>
    <property type="project" value="InterPro"/>
</dbReference>
<dbReference type="GO" id="GO:0050661">
    <property type="term" value="F:NADP binding"/>
    <property type="evidence" value="ECO:0007669"/>
    <property type="project" value="InterPro"/>
</dbReference>
<dbReference type="Proteomes" id="UP000019091">
    <property type="component" value="Chromosome"/>
</dbReference>
<dbReference type="AlphaFoldDB" id="A0A4V7ICD4"/>
<evidence type="ECO:0000256" key="2">
    <source>
        <dbReference type="ARBA" id="ARBA00022630"/>
    </source>
</evidence>
<dbReference type="InterPro" id="IPR001155">
    <property type="entry name" value="OxRdtase_FMN_N"/>
</dbReference>
<evidence type="ECO:0000256" key="3">
    <source>
        <dbReference type="ARBA" id="ARBA00022643"/>
    </source>
</evidence>
<dbReference type="Gene3D" id="3.20.20.70">
    <property type="entry name" value="Aldolase class I"/>
    <property type="match status" value="1"/>
</dbReference>
<dbReference type="KEGG" id="btre:F542_19550"/>
<keyword evidence="2" id="KW-0285">Flavoprotein</keyword>
<accession>A0A4V7ICD4</accession>
<organism evidence="7 8">
    <name type="scientific">Bibersteinia trehalosi USDA-ARS-USMARC-188</name>
    <dbReference type="NCBI Taxonomy" id="1263829"/>
    <lineage>
        <taxon>Bacteria</taxon>
        <taxon>Pseudomonadati</taxon>
        <taxon>Pseudomonadota</taxon>
        <taxon>Gammaproteobacteria</taxon>
        <taxon>Pasteurellales</taxon>
        <taxon>Pasteurellaceae</taxon>
        <taxon>Bibersteinia</taxon>
    </lineage>
</organism>
<sequence>MAKFRKLFTPFTIKNLDLKNRVVMPPMCQYSAKDGVPNDWHFVHYTSRAIGGVGLIIVEMTNVAPNGRITPNCLGLWNDEQQSQFKRLVDSVHANGAKIAVQIAHAGRKAQDEPNAVAPSAIHYGELDYAGQNLITPRELSTDEVKELVQAFQNSVKRAVEAGFDAIELHAAHGYLIHQFYSPKSNKRTDEYGQDPMLFGEQVTKAAKAVMPADMPLIVRISAQEYGKDGFDSNYGVEVAKRFVAAGADILDVSGGGDGVLHAGNHPEFYAGYHPEFYAGYQVYLAEKVKKATNVPVIAVGMLDNPAVADHVLGLGNADLVAIGRALLRDPYWVLNAQYQQNAADSKEMQFVPAQYQRGFM</sequence>
<keyword evidence="3" id="KW-0288">FMN</keyword>
<protein>
    <submittedName>
        <fullName evidence="7">NADPH dehydrogenase</fullName>
    </submittedName>
</protein>
<proteinExistence type="predicted"/>
<evidence type="ECO:0000256" key="5">
    <source>
        <dbReference type="ARBA" id="ARBA00023002"/>
    </source>
</evidence>
<dbReference type="OrthoDB" id="8523426at2"/>
<evidence type="ECO:0000256" key="1">
    <source>
        <dbReference type="ARBA" id="ARBA00001917"/>
    </source>
</evidence>
<reference evidence="7 8" key="1">
    <citation type="journal article" date="2014" name="Genome Announc.">
        <title>Complete Closed Genome Sequences of Three Bibersteinia trehalosi Nasopharyngeal Isolates from Cattle with Shipping Fever.</title>
        <authorList>
            <person name="Harhay G.P."/>
            <person name="McVey D.S."/>
            <person name="Koren S."/>
            <person name="Phillippy A.M."/>
            <person name="Bono J."/>
            <person name="Harhay D.M."/>
            <person name="Clawson M.L."/>
            <person name="Heaton M.P."/>
            <person name="Chitko-McKown C.G."/>
            <person name="Korlach J."/>
            <person name="Smith T.P."/>
        </authorList>
    </citation>
    <scope>NUCLEOTIDE SEQUENCE [LARGE SCALE GENOMIC DNA]</scope>
    <source>
        <strain evidence="7 8">USDA-ARS-USMARC-188</strain>
    </source>
</reference>
<evidence type="ECO:0000256" key="4">
    <source>
        <dbReference type="ARBA" id="ARBA00022857"/>
    </source>
</evidence>
<dbReference type="InterPro" id="IPR013785">
    <property type="entry name" value="Aldolase_TIM"/>
</dbReference>
<name>A0A4V7ICD4_BIBTR</name>
<dbReference type="CDD" id="cd02932">
    <property type="entry name" value="OYE_YqiM_FMN"/>
    <property type="match status" value="1"/>
</dbReference>
<gene>
    <name evidence="7" type="ORF">F542_19550</name>
</gene>
<dbReference type="PANTHER" id="PTHR43303:SF4">
    <property type="entry name" value="NADPH DEHYDROGENASE C23G7.10C-RELATED"/>
    <property type="match status" value="1"/>
</dbReference>
<comment type="cofactor">
    <cofactor evidence="1">
        <name>FMN</name>
        <dbReference type="ChEBI" id="CHEBI:58210"/>
    </cofactor>
</comment>
<dbReference type="EMBL" id="CP006954">
    <property type="protein sequence ID" value="AHG82666.1"/>
    <property type="molecule type" value="Genomic_DNA"/>
</dbReference>
<dbReference type="PANTHER" id="PTHR43303">
    <property type="entry name" value="NADPH DEHYDROGENASE C23G7.10C-RELATED"/>
    <property type="match status" value="1"/>
</dbReference>
<dbReference type="GO" id="GO:0003959">
    <property type="term" value="F:NADPH dehydrogenase activity"/>
    <property type="evidence" value="ECO:0007669"/>
    <property type="project" value="InterPro"/>
</dbReference>
<dbReference type="InterPro" id="IPR044152">
    <property type="entry name" value="YqjM-like"/>
</dbReference>
<keyword evidence="5" id="KW-0560">Oxidoreductase</keyword>
<dbReference type="RefSeq" id="WP_015431667.1">
    <property type="nucleotide sequence ID" value="NZ_CP006954.1"/>
</dbReference>
<evidence type="ECO:0000313" key="7">
    <source>
        <dbReference type="EMBL" id="AHG82666.1"/>
    </source>
</evidence>
<dbReference type="SUPFAM" id="SSF51395">
    <property type="entry name" value="FMN-linked oxidoreductases"/>
    <property type="match status" value="1"/>
</dbReference>
<keyword evidence="4" id="KW-0521">NADP</keyword>
<evidence type="ECO:0000313" key="8">
    <source>
        <dbReference type="Proteomes" id="UP000019091"/>
    </source>
</evidence>